<evidence type="ECO:0000313" key="2">
    <source>
        <dbReference type="Proteomes" id="UP000652761"/>
    </source>
</evidence>
<proteinExistence type="predicted"/>
<accession>A0A843XH35</accession>
<gene>
    <name evidence="1" type="ORF">Taro_051514</name>
</gene>
<protein>
    <submittedName>
        <fullName evidence="1">Uncharacterized protein</fullName>
    </submittedName>
</protein>
<keyword evidence="2" id="KW-1185">Reference proteome</keyword>
<sequence>MGRRDGLKIDVILNIHYSAKSFMDIEFLKWKEQSKQSFNDVMKHILQQNLGDNYSTLEAYLAAHKMKSGCCPVDKPRGGANGSLKNLFR</sequence>
<dbReference type="Proteomes" id="UP000652761">
    <property type="component" value="Unassembled WGS sequence"/>
</dbReference>
<dbReference type="EMBL" id="NMUH01008250">
    <property type="protein sequence ID" value="MQM18520.1"/>
    <property type="molecule type" value="Genomic_DNA"/>
</dbReference>
<organism evidence="1 2">
    <name type="scientific">Colocasia esculenta</name>
    <name type="common">Wild taro</name>
    <name type="synonym">Arum esculentum</name>
    <dbReference type="NCBI Taxonomy" id="4460"/>
    <lineage>
        <taxon>Eukaryota</taxon>
        <taxon>Viridiplantae</taxon>
        <taxon>Streptophyta</taxon>
        <taxon>Embryophyta</taxon>
        <taxon>Tracheophyta</taxon>
        <taxon>Spermatophyta</taxon>
        <taxon>Magnoliopsida</taxon>
        <taxon>Liliopsida</taxon>
        <taxon>Araceae</taxon>
        <taxon>Aroideae</taxon>
        <taxon>Colocasieae</taxon>
        <taxon>Colocasia</taxon>
    </lineage>
</organism>
<comment type="caution">
    <text evidence="1">The sequence shown here is derived from an EMBL/GenBank/DDBJ whole genome shotgun (WGS) entry which is preliminary data.</text>
</comment>
<reference evidence="1" key="1">
    <citation type="submission" date="2017-07" db="EMBL/GenBank/DDBJ databases">
        <title>Taro Niue Genome Assembly and Annotation.</title>
        <authorList>
            <person name="Atibalentja N."/>
            <person name="Keating K."/>
            <person name="Fields C.J."/>
        </authorList>
    </citation>
    <scope>NUCLEOTIDE SEQUENCE</scope>
    <source>
        <strain evidence="1">Niue_2</strain>
        <tissue evidence="1">Leaf</tissue>
    </source>
</reference>
<evidence type="ECO:0000313" key="1">
    <source>
        <dbReference type="EMBL" id="MQM18520.1"/>
    </source>
</evidence>
<dbReference type="AlphaFoldDB" id="A0A843XH35"/>
<name>A0A843XH35_COLES</name>